<feature type="transmembrane region" description="Helical" evidence="6">
    <location>
        <begin position="202"/>
        <end position="222"/>
    </location>
</feature>
<feature type="transmembrane region" description="Helical" evidence="6">
    <location>
        <begin position="161"/>
        <end position="181"/>
    </location>
</feature>
<comment type="subcellular location">
    <subcellularLocation>
        <location evidence="1">Membrane</location>
        <topology evidence="1">Multi-pass membrane protein</topology>
    </subcellularLocation>
</comment>
<keyword evidence="8" id="KW-1185">Reference proteome</keyword>
<feature type="transmembrane region" description="Helical" evidence="6">
    <location>
        <begin position="344"/>
        <end position="365"/>
    </location>
</feature>
<dbReference type="OrthoDB" id="9766690at2"/>
<dbReference type="Gene3D" id="1.10.3860.10">
    <property type="entry name" value="Sodium:dicarboxylate symporter"/>
    <property type="match status" value="1"/>
</dbReference>
<dbReference type="Pfam" id="PF00375">
    <property type="entry name" value="SDF"/>
    <property type="match status" value="1"/>
</dbReference>
<dbReference type="SUPFAM" id="SSF118215">
    <property type="entry name" value="Proton glutamate symport protein"/>
    <property type="match status" value="1"/>
</dbReference>
<dbReference type="InterPro" id="IPR050746">
    <property type="entry name" value="DAACS"/>
</dbReference>
<dbReference type="InterPro" id="IPR001991">
    <property type="entry name" value="Na-dicarboxylate_symporter"/>
</dbReference>
<proteinExistence type="predicted"/>
<evidence type="ECO:0000313" key="7">
    <source>
        <dbReference type="EMBL" id="ANO50909.1"/>
    </source>
</evidence>
<evidence type="ECO:0000256" key="3">
    <source>
        <dbReference type="ARBA" id="ARBA00022692"/>
    </source>
</evidence>
<feature type="transmembrane region" description="Helical" evidence="6">
    <location>
        <begin position="60"/>
        <end position="78"/>
    </location>
</feature>
<protein>
    <submittedName>
        <fullName evidence="7">Sodium:dicarboxylate symporter</fullName>
    </submittedName>
</protein>
<feature type="transmembrane region" description="Helical" evidence="6">
    <location>
        <begin position="272"/>
        <end position="292"/>
    </location>
</feature>
<accession>A0A193LEV1</accession>
<keyword evidence="2" id="KW-0813">Transport</keyword>
<feature type="transmembrane region" description="Helical" evidence="6">
    <location>
        <begin position="234"/>
        <end position="260"/>
    </location>
</feature>
<feature type="transmembrane region" description="Helical" evidence="6">
    <location>
        <begin position="371"/>
        <end position="394"/>
    </location>
</feature>
<evidence type="ECO:0000313" key="8">
    <source>
        <dbReference type="Proteomes" id="UP000092695"/>
    </source>
</evidence>
<feature type="transmembrane region" description="Helical" evidence="6">
    <location>
        <begin position="312"/>
        <end position="337"/>
    </location>
</feature>
<dbReference type="GO" id="GO:0015293">
    <property type="term" value="F:symporter activity"/>
    <property type="evidence" value="ECO:0007669"/>
    <property type="project" value="InterPro"/>
</dbReference>
<dbReference type="AlphaFoldDB" id="A0A193LEV1"/>
<keyword evidence="3 6" id="KW-0812">Transmembrane</keyword>
<name>A0A193LEV1_9GAMM</name>
<evidence type="ECO:0000256" key="5">
    <source>
        <dbReference type="ARBA" id="ARBA00023136"/>
    </source>
</evidence>
<keyword evidence="5 6" id="KW-0472">Membrane</keyword>
<evidence type="ECO:0000256" key="6">
    <source>
        <dbReference type="SAM" id="Phobius"/>
    </source>
</evidence>
<dbReference type="GO" id="GO:0016020">
    <property type="term" value="C:membrane"/>
    <property type="evidence" value="ECO:0007669"/>
    <property type="project" value="UniProtKB-SubCell"/>
</dbReference>
<dbReference type="PANTHER" id="PTHR11958">
    <property type="entry name" value="SODIUM/DICARBOXYLATE SYMPORTER-RELATED"/>
    <property type="match status" value="1"/>
</dbReference>
<feature type="transmembrane region" description="Helical" evidence="6">
    <location>
        <begin position="90"/>
        <end position="111"/>
    </location>
</feature>
<gene>
    <name evidence="7" type="ORF">BA177_06565</name>
</gene>
<evidence type="ECO:0000256" key="1">
    <source>
        <dbReference type="ARBA" id="ARBA00004141"/>
    </source>
</evidence>
<feature type="transmembrane region" description="Helical" evidence="6">
    <location>
        <begin position="36"/>
        <end position="54"/>
    </location>
</feature>
<dbReference type="STRING" id="1548547.BA177_06565"/>
<organism evidence="7 8">
    <name type="scientific">Woeseia oceani</name>
    <dbReference type="NCBI Taxonomy" id="1548547"/>
    <lineage>
        <taxon>Bacteria</taxon>
        <taxon>Pseudomonadati</taxon>
        <taxon>Pseudomonadota</taxon>
        <taxon>Gammaproteobacteria</taxon>
        <taxon>Woeseiales</taxon>
        <taxon>Woeseiaceae</taxon>
        <taxon>Woeseia</taxon>
    </lineage>
</organism>
<evidence type="ECO:0000256" key="4">
    <source>
        <dbReference type="ARBA" id="ARBA00022989"/>
    </source>
</evidence>
<dbReference type="RefSeq" id="WP_068614424.1">
    <property type="nucleotide sequence ID" value="NZ_CP016268.1"/>
</dbReference>
<dbReference type="EMBL" id="CP016268">
    <property type="protein sequence ID" value="ANO50909.1"/>
    <property type="molecule type" value="Genomic_DNA"/>
</dbReference>
<evidence type="ECO:0000256" key="2">
    <source>
        <dbReference type="ARBA" id="ARBA00022448"/>
    </source>
</evidence>
<feature type="transmembrane region" description="Helical" evidence="6">
    <location>
        <begin position="6"/>
        <end position="27"/>
    </location>
</feature>
<dbReference type="PRINTS" id="PR00173">
    <property type="entry name" value="EDTRNSPORT"/>
</dbReference>
<keyword evidence="4 6" id="KW-1133">Transmembrane helix</keyword>
<dbReference type="Proteomes" id="UP000092695">
    <property type="component" value="Chromosome"/>
</dbReference>
<sequence>MTKLELHWQILIAIVMAGMVGGTINYLNAHGVEDPGVFGISAIAVLDYIGTIFLNALKMIIVPLIFSSITIGVAGIGSGGNLGSLGGKTLLFYMATTIAAILVGLLLVNLIGPGYLDGQPVGDMLGLDAGGSQIALAAESRGPGDVAQIFKDMVPPNVVQAAADGQMLGIIFFALLFGYFMTQMDNALSEPMYQFWDGVFNIMMLMTEWIMKFAPIGVFGLVGKVVAEAGFSGVGPLAIFALTVIAALAVHALVVLPLFLRYLGKVSPYKMFPAMAPAMLTAFSTASSSATLPVTMNCVEDNAGVSNKISSFVLPLGATVNMNGTALYECAAAMFLAQAYGLDLTIAVQFSIVIIALLTSVGVAGVPSASLVAIAIILGAVGLPLEAVGVLLVFDRILDMMRTSLNIFGDSCCAVIVARMSGEETKLALDTKS</sequence>
<reference evidence="7 8" key="1">
    <citation type="submission" date="2016-06" db="EMBL/GenBank/DDBJ databases">
        <title>Complete genome sequence of a deep-branching marine Gamma Proteobacterium Woeseia oceani type strain XK5.</title>
        <authorList>
            <person name="Mu D."/>
            <person name="Du Z."/>
        </authorList>
    </citation>
    <scope>NUCLEOTIDE SEQUENCE [LARGE SCALE GENOMIC DNA]</scope>
    <source>
        <strain evidence="7 8">XK5</strain>
    </source>
</reference>
<dbReference type="PANTHER" id="PTHR11958:SF63">
    <property type="entry name" value="AMINO ACID TRANSPORTER"/>
    <property type="match status" value="1"/>
</dbReference>
<dbReference type="InterPro" id="IPR036458">
    <property type="entry name" value="Na:dicarbo_symporter_sf"/>
</dbReference>
<dbReference type="KEGG" id="woc:BA177_06565"/>